<dbReference type="InterPro" id="IPR019639">
    <property type="entry name" value="DUF2505"/>
</dbReference>
<comment type="caution">
    <text evidence="1">The sequence shown here is derived from an EMBL/GenBank/DDBJ whole genome shotgun (WGS) entry which is preliminary data.</text>
</comment>
<keyword evidence="2" id="KW-1185">Reference proteome</keyword>
<dbReference type="Pfam" id="PF10698">
    <property type="entry name" value="DUF2505"/>
    <property type="match status" value="1"/>
</dbReference>
<evidence type="ECO:0000313" key="2">
    <source>
        <dbReference type="Proteomes" id="UP001501035"/>
    </source>
</evidence>
<dbReference type="RefSeq" id="WP_290704430.1">
    <property type="nucleotide sequence ID" value="NZ_BAAAVS010000011.1"/>
</dbReference>
<dbReference type="EMBL" id="BAAAVS010000011">
    <property type="protein sequence ID" value="GAA3027459.1"/>
    <property type="molecule type" value="Genomic_DNA"/>
</dbReference>
<protein>
    <submittedName>
        <fullName evidence="1">DUF2505 domain-containing protein</fullName>
    </submittedName>
</protein>
<name>A0ABP6L343_9ACTN</name>
<sequence>MATNLEHTVSYPFSTDRLWEVVTTEQYWHDLIAAINHGKGVLESFSHDGDTVVVVCRQVVDENKLPSVVTKVRGGDLVIPRRTVLRRAAPGGAVTGELTATVEGAPAKVDGSQVSDGDPSSTRYTAAIAVSIPLFGGKIEKAIGEQLFELLDAERDETLNWEAGNRQR</sequence>
<gene>
    <name evidence="1" type="ORF">GCM10010528_06560</name>
</gene>
<reference evidence="2" key="1">
    <citation type="journal article" date="2019" name="Int. J. Syst. Evol. Microbiol.">
        <title>The Global Catalogue of Microorganisms (GCM) 10K type strain sequencing project: providing services to taxonomists for standard genome sequencing and annotation.</title>
        <authorList>
            <consortium name="The Broad Institute Genomics Platform"/>
            <consortium name="The Broad Institute Genome Sequencing Center for Infectious Disease"/>
            <person name="Wu L."/>
            <person name="Ma J."/>
        </authorList>
    </citation>
    <scope>NUCLEOTIDE SEQUENCE [LARGE SCALE GENOMIC DNA]</scope>
    <source>
        <strain evidence="2">JCM 14234</strain>
    </source>
</reference>
<accession>A0ABP6L343</accession>
<evidence type="ECO:0000313" key="1">
    <source>
        <dbReference type="EMBL" id="GAA3027459.1"/>
    </source>
</evidence>
<proteinExistence type="predicted"/>
<organism evidence="1 2">
    <name type="scientific">Gordonia defluvii</name>
    <dbReference type="NCBI Taxonomy" id="283718"/>
    <lineage>
        <taxon>Bacteria</taxon>
        <taxon>Bacillati</taxon>
        <taxon>Actinomycetota</taxon>
        <taxon>Actinomycetes</taxon>
        <taxon>Mycobacteriales</taxon>
        <taxon>Gordoniaceae</taxon>
        <taxon>Gordonia</taxon>
    </lineage>
</organism>
<dbReference type="Proteomes" id="UP001501035">
    <property type="component" value="Unassembled WGS sequence"/>
</dbReference>